<dbReference type="InterPro" id="IPR053943">
    <property type="entry name" value="RlmKL-like_Mtase_CS"/>
</dbReference>
<gene>
    <name evidence="5" type="ORF">A7E75_02510</name>
</gene>
<accession>A0A1L3GDW6</accession>
<dbReference type="Proteomes" id="UP000182264">
    <property type="component" value="Chromosome"/>
</dbReference>
<dbReference type="PANTHER" id="PTHR47313">
    <property type="entry name" value="RIBOSOMAL RNA LARGE SUBUNIT METHYLTRANSFERASE K/L"/>
    <property type="match status" value="1"/>
</dbReference>
<dbReference type="InterPro" id="IPR004114">
    <property type="entry name" value="THUMP_dom"/>
</dbReference>
<keyword evidence="6" id="KW-1185">Reference proteome</keyword>
<keyword evidence="1" id="KW-0489">Methyltransferase</keyword>
<evidence type="ECO:0000256" key="2">
    <source>
        <dbReference type="ARBA" id="ARBA00022679"/>
    </source>
</evidence>
<name>A0A1L3GDW6_SYNAC</name>
<dbReference type="CDD" id="cd11715">
    <property type="entry name" value="THUMP_AdoMetMT"/>
    <property type="match status" value="1"/>
</dbReference>
<dbReference type="Pfam" id="PF01170">
    <property type="entry name" value="UPF0020"/>
    <property type="match status" value="1"/>
</dbReference>
<dbReference type="InterPro" id="IPR054170">
    <property type="entry name" value="RlmL_1st"/>
</dbReference>
<dbReference type="SUPFAM" id="SSF53335">
    <property type="entry name" value="S-adenosyl-L-methionine-dependent methyltransferases"/>
    <property type="match status" value="1"/>
</dbReference>
<dbReference type="OrthoDB" id="9809404at2"/>
<dbReference type="RefSeq" id="WP_072285835.1">
    <property type="nucleotide sequence ID" value="NZ_CP015455.1"/>
</dbReference>
<dbReference type="PROSITE" id="PS51165">
    <property type="entry name" value="THUMP"/>
    <property type="match status" value="1"/>
</dbReference>
<evidence type="ECO:0000256" key="1">
    <source>
        <dbReference type="ARBA" id="ARBA00022603"/>
    </source>
</evidence>
<evidence type="ECO:0000256" key="3">
    <source>
        <dbReference type="PROSITE-ProRule" id="PRU00529"/>
    </source>
</evidence>
<dbReference type="STRING" id="29542.A6070_11135"/>
<dbReference type="Gene3D" id="3.30.2130.30">
    <property type="match status" value="1"/>
</dbReference>
<dbReference type="Gene3D" id="3.40.50.150">
    <property type="entry name" value="Vaccinia Virus protein VP39"/>
    <property type="match status" value="1"/>
</dbReference>
<dbReference type="GO" id="GO:0070043">
    <property type="term" value="F:rRNA (guanine-N7-)-methyltransferase activity"/>
    <property type="evidence" value="ECO:0007669"/>
    <property type="project" value="TreeGrafter"/>
</dbReference>
<proteinExistence type="predicted"/>
<keyword evidence="2" id="KW-0808">Transferase</keyword>
<evidence type="ECO:0000313" key="5">
    <source>
        <dbReference type="EMBL" id="APG24019.1"/>
    </source>
</evidence>
<dbReference type="InterPro" id="IPR000241">
    <property type="entry name" value="RlmKL-like_Mtase"/>
</dbReference>
<dbReference type="Pfam" id="PF22020">
    <property type="entry name" value="RlmL_1st"/>
    <property type="match status" value="1"/>
</dbReference>
<dbReference type="InterPro" id="IPR029063">
    <property type="entry name" value="SAM-dependent_MTases_sf"/>
</dbReference>
<feature type="domain" description="THUMP" evidence="4">
    <location>
        <begin position="47"/>
        <end position="153"/>
    </location>
</feature>
<evidence type="ECO:0000259" key="4">
    <source>
        <dbReference type="PROSITE" id="PS51165"/>
    </source>
</evidence>
<evidence type="ECO:0000313" key="6">
    <source>
        <dbReference type="Proteomes" id="UP000182264"/>
    </source>
</evidence>
<protein>
    <recommendedName>
        <fullName evidence="4">THUMP domain-containing protein</fullName>
    </recommendedName>
</protein>
<keyword evidence="3" id="KW-0694">RNA-binding</keyword>
<dbReference type="GO" id="GO:0003723">
    <property type="term" value="F:RNA binding"/>
    <property type="evidence" value="ECO:0007669"/>
    <property type="project" value="UniProtKB-UniRule"/>
</dbReference>
<dbReference type="InterPro" id="IPR002052">
    <property type="entry name" value="DNA_methylase_N6_adenine_CS"/>
</dbReference>
<dbReference type="EMBL" id="CP015518">
    <property type="protein sequence ID" value="APG24019.1"/>
    <property type="molecule type" value="Genomic_DNA"/>
</dbReference>
<dbReference type="PROSITE" id="PS01261">
    <property type="entry name" value="UPF0020"/>
    <property type="match status" value="1"/>
</dbReference>
<reference evidence="5 6" key="1">
    <citation type="journal article" date="2017" name="Genome Announc.">
        <title>Complete Genome Sequences of Two Acetylene-Fermenting Pelobacter acetylenicus Strains.</title>
        <authorList>
            <person name="Sutton J.M."/>
            <person name="Baesman S.M."/>
            <person name="Fierst J.L."/>
            <person name="Poret-Peterson A.T."/>
            <person name="Oremland R.S."/>
            <person name="Dunlap D.S."/>
            <person name="Akob D.M."/>
        </authorList>
    </citation>
    <scope>NUCLEOTIDE SEQUENCE [LARGE SCALE GENOMIC DNA]</scope>
    <source>
        <strain evidence="5 6">DSM 3247</strain>
    </source>
</reference>
<organism evidence="5 6">
    <name type="scientific">Syntrophotalea acetylenica</name>
    <name type="common">Pelobacter acetylenicus</name>
    <dbReference type="NCBI Taxonomy" id="29542"/>
    <lineage>
        <taxon>Bacteria</taxon>
        <taxon>Pseudomonadati</taxon>
        <taxon>Thermodesulfobacteriota</taxon>
        <taxon>Desulfuromonadia</taxon>
        <taxon>Desulfuromonadales</taxon>
        <taxon>Syntrophotaleaceae</taxon>
        <taxon>Syntrophotalea</taxon>
    </lineage>
</organism>
<dbReference type="PROSITE" id="PS00092">
    <property type="entry name" value="N6_MTASE"/>
    <property type="match status" value="1"/>
</dbReference>
<dbReference type="Pfam" id="PF02926">
    <property type="entry name" value="THUMP"/>
    <property type="match status" value="1"/>
</dbReference>
<dbReference type="PANTHER" id="PTHR47313:SF1">
    <property type="entry name" value="RIBOSOMAL RNA LARGE SUBUNIT METHYLTRANSFERASE K_L"/>
    <property type="match status" value="1"/>
</dbReference>
<sequence>MEKRVFELFAVTALGLEAVCAGELSALSLPGIRIAKGGVCFSGGLEELYRANLWLRSASRVVVRLGGFACRDFPAFYRKTLQLPWGRFVRPGTPLQVRATSHRSRLQHTGRIAETLRQAVDRALGGVPLCTDRPQQLILVRFEDNQCQISIDSSGALLHRRGYRTMTGAAPLRETLAAGILMSLDWTAGQPLVDPMCGSGTFVIEAALLGMGRAPGISREFAFMHWPRYRPGLWQVLRTGALSLERPLDVPLIGRDQDNAAIDLANANAQAAGAGAASRFEVAELGTGMVPDRPGLMVCNPPYGQRLGRGVDLARLYRRLGAYCRESCKGWRVAVVCPVGPLGAALGPDFQCHSVLYNGGMAVGLHVAHP</sequence>
<dbReference type="KEGG" id="pace:A6070_11135"/>
<dbReference type="AlphaFoldDB" id="A0A1L3GDW6"/>
<dbReference type="GO" id="GO:0008990">
    <property type="term" value="F:rRNA (guanine-N2-)-methyltransferase activity"/>
    <property type="evidence" value="ECO:0007669"/>
    <property type="project" value="TreeGrafter"/>
</dbReference>